<comment type="caution">
    <text evidence="1">The sequence shown here is derived from an EMBL/GenBank/DDBJ whole genome shotgun (WGS) entry which is preliminary data.</text>
</comment>
<name>A0A1S9T274_BACMY</name>
<dbReference type="AlphaFoldDB" id="A0A1S9T274"/>
<dbReference type="Proteomes" id="UP000190696">
    <property type="component" value="Unassembled WGS sequence"/>
</dbReference>
<accession>A0A1S9T274</accession>
<dbReference type="EMBL" id="MUAI01000030">
    <property type="protein sequence ID" value="OOR03982.1"/>
    <property type="molecule type" value="Genomic_DNA"/>
</dbReference>
<protein>
    <submittedName>
        <fullName evidence="1">Uncharacterized protein</fullName>
    </submittedName>
</protein>
<proteinExistence type="predicted"/>
<evidence type="ECO:0000313" key="2">
    <source>
        <dbReference type="Proteomes" id="UP000190696"/>
    </source>
</evidence>
<dbReference type="PROSITE" id="PS51257">
    <property type="entry name" value="PROKAR_LIPOPROTEIN"/>
    <property type="match status" value="1"/>
</dbReference>
<sequence length="170" mass="20013">MKKMKFVSGMCVAGMLVLGGMTGCGTNETKSTANQPESQKERDMKEADKAAMVYIRELIELDSSKLEALLYKPYEFIEGGKTYPGISKEMKERYDLYRYDLKEEKEEYYYHVVYFDPVEKRQRSEDLRMIKDEKDGKWKNYEWAWDTNNSLESIVGSMKPTHVHKWGQKE</sequence>
<dbReference type="RefSeq" id="WP_078176902.1">
    <property type="nucleotide sequence ID" value="NZ_MUAI01000030.1"/>
</dbReference>
<organism evidence="1 2">
    <name type="scientific">Bacillus mycoides</name>
    <dbReference type="NCBI Taxonomy" id="1405"/>
    <lineage>
        <taxon>Bacteria</taxon>
        <taxon>Bacillati</taxon>
        <taxon>Bacillota</taxon>
        <taxon>Bacilli</taxon>
        <taxon>Bacillales</taxon>
        <taxon>Bacillaceae</taxon>
        <taxon>Bacillus</taxon>
        <taxon>Bacillus cereus group</taxon>
    </lineage>
</organism>
<reference evidence="1 2" key="1">
    <citation type="submission" date="2017-01" db="EMBL/GenBank/DDBJ databases">
        <title>Bacillus cereus isolates.</title>
        <authorList>
            <person name="Beno S.M."/>
        </authorList>
    </citation>
    <scope>NUCLEOTIDE SEQUENCE [LARGE SCALE GENOMIC DNA]</scope>
    <source>
        <strain evidence="1 2">FSL W7-1108</strain>
    </source>
</reference>
<gene>
    <name evidence="1" type="ORF">BW900_24175</name>
</gene>
<evidence type="ECO:0000313" key="1">
    <source>
        <dbReference type="EMBL" id="OOR03982.1"/>
    </source>
</evidence>